<evidence type="ECO:0000256" key="1">
    <source>
        <dbReference type="SAM" id="MobiDB-lite"/>
    </source>
</evidence>
<evidence type="ECO:0008006" key="5">
    <source>
        <dbReference type="Google" id="ProtNLM"/>
    </source>
</evidence>
<feature type="transmembrane region" description="Helical" evidence="2">
    <location>
        <begin position="174"/>
        <end position="193"/>
    </location>
</feature>
<evidence type="ECO:0000313" key="4">
    <source>
        <dbReference type="Proteomes" id="UP001237105"/>
    </source>
</evidence>
<evidence type="ECO:0000313" key="3">
    <source>
        <dbReference type="EMBL" id="MDI3422413.1"/>
    </source>
</evidence>
<organism evidence="3 4">
    <name type="scientific">Streptomyces luteolus</name>
    <dbReference type="NCBI Taxonomy" id="3043615"/>
    <lineage>
        <taxon>Bacteria</taxon>
        <taxon>Bacillati</taxon>
        <taxon>Actinomycetota</taxon>
        <taxon>Actinomycetes</taxon>
        <taxon>Kitasatosporales</taxon>
        <taxon>Streptomycetaceae</taxon>
        <taxon>Streptomyces</taxon>
    </lineage>
</organism>
<keyword evidence="2" id="KW-0812">Transmembrane</keyword>
<proteinExistence type="predicted"/>
<name>A0ABT6T3G8_9ACTN</name>
<feature type="transmembrane region" description="Helical" evidence="2">
    <location>
        <begin position="120"/>
        <end position="139"/>
    </location>
</feature>
<dbReference type="Proteomes" id="UP001237105">
    <property type="component" value="Unassembled WGS sequence"/>
</dbReference>
<reference evidence="3 4" key="1">
    <citation type="submission" date="2023-05" db="EMBL/GenBank/DDBJ databases">
        <title>Draft genome sequence of Streptomyces sp. B-S-A12 isolated from a cave soil in Thailand.</title>
        <authorList>
            <person name="Chamroensaksri N."/>
            <person name="Muangham S."/>
        </authorList>
    </citation>
    <scope>NUCLEOTIDE SEQUENCE [LARGE SCALE GENOMIC DNA]</scope>
    <source>
        <strain evidence="3 4">B-S-A12</strain>
    </source>
</reference>
<accession>A0ABT6T3G8</accession>
<keyword evidence="4" id="KW-1185">Reference proteome</keyword>
<protein>
    <recommendedName>
        <fullName evidence="5">ABC transporter permease</fullName>
    </recommendedName>
</protein>
<dbReference type="EMBL" id="JASCIS010000036">
    <property type="protein sequence ID" value="MDI3422413.1"/>
    <property type="molecule type" value="Genomic_DNA"/>
</dbReference>
<gene>
    <name evidence="3" type="ORF">QIT00_28390</name>
</gene>
<feature type="region of interest" description="Disordered" evidence="1">
    <location>
        <begin position="200"/>
        <end position="229"/>
    </location>
</feature>
<dbReference type="RefSeq" id="WP_282538269.1">
    <property type="nucleotide sequence ID" value="NZ_JASCIS010000036.1"/>
</dbReference>
<keyword evidence="2" id="KW-0472">Membrane</keyword>
<comment type="caution">
    <text evidence="3">The sequence shown here is derived from an EMBL/GenBank/DDBJ whole genome shotgun (WGS) entry which is preliminary data.</text>
</comment>
<keyword evidence="2" id="KW-1133">Transmembrane helix</keyword>
<feature type="transmembrane region" description="Helical" evidence="2">
    <location>
        <begin position="95"/>
        <end position="113"/>
    </location>
</feature>
<feature type="transmembrane region" description="Helical" evidence="2">
    <location>
        <begin position="41"/>
        <end position="62"/>
    </location>
</feature>
<feature type="region of interest" description="Disordered" evidence="1">
    <location>
        <begin position="1"/>
        <end position="34"/>
    </location>
</feature>
<evidence type="ECO:0000256" key="2">
    <source>
        <dbReference type="SAM" id="Phobius"/>
    </source>
</evidence>
<sequence>MTAPHTPPHKASAHDPWATPQSYDNAPPVPEDDGPGLRRELIQAALVAVVLTVSGALLGLLWGQLAPRVPLVADEKAVFLKEIEGEQAIGADGTFILLALGFGLVSGIVVFLLRRRGGIPLVVGLALGGLLASVVAWRLGLLLGPGDDVVARAKEVGPGVAFDAPLELNSLGSLLAWPIAALAVHLGLTALFGPRDPEPPLGPYHGWPAEPGDAHPYPPDHGAQGTRTD</sequence>